<name>L8JUE0_9BACT</name>
<dbReference type="SUPFAM" id="SSF55729">
    <property type="entry name" value="Acyl-CoA N-acyltransferases (Nat)"/>
    <property type="match status" value="1"/>
</dbReference>
<organism evidence="2 3">
    <name type="scientific">Fulvivirga imtechensis AK7</name>
    <dbReference type="NCBI Taxonomy" id="1237149"/>
    <lineage>
        <taxon>Bacteria</taxon>
        <taxon>Pseudomonadati</taxon>
        <taxon>Bacteroidota</taxon>
        <taxon>Cytophagia</taxon>
        <taxon>Cytophagales</taxon>
        <taxon>Fulvivirgaceae</taxon>
        <taxon>Fulvivirga</taxon>
    </lineage>
</organism>
<dbReference type="InterPro" id="IPR051531">
    <property type="entry name" value="N-acetyltransferase"/>
</dbReference>
<proteinExistence type="predicted"/>
<dbReference type="eggNOG" id="COG1670">
    <property type="taxonomic scope" value="Bacteria"/>
</dbReference>
<dbReference type="GO" id="GO:0016747">
    <property type="term" value="F:acyltransferase activity, transferring groups other than amino-acyl groups"/>
    <property type="evidence" value="ECO:0007669"/>
    <property type="project" value="InterPro"/>
</dbReference>
<dbReference type="RefSeq" id="WP_009580310.1">
    <property type="nucleotide sequence ID" value="NZ_AMZN01000044.1"/>
</dbReference>
<evidence type="ECO:0000313" key="2">
    <source>
        <dbReference type="EMBL" id="ELR71169.1"/>
    </source>
</evidence>
<accession>L8JUE0</accession>
<dbReference type="InterPro" id="IPR000182">
    <property type="entry name" value="GNAT_dom"/>
</dbReference>
<reference evidence="2 3" key="1">
    <citation type="submission" date="2012-12" db="EMBL/GenBank/DDBJ databases">
        <title>Genome assembly of Fulvivirga imtechensis AK7.</title>
        <authorList>
            <person name="Nupur N."/>
            <person name="Khatri I."/>
            <person name="Kumar R."/>
            <person name="Subramanian S."/>
            <person name="Pinnaka A."/>
        </authorList>
    </citation>
    <scope>NUCLEOTIDE SEQUENCE [LARGE SCALE GENOMIC DNA]</scope>
    <source>
        <strain evidence="2 3">AK7</strain>
    </source>
</reference>
<dbReference type="InterPro" id="IPR016181">
    <property type="entry name" value="Acyl_CoA_acyltransferase"/>
</dbReference>
<dbReference type="PANTHER" id="PTHR43792">
    <property type="entry name" value="GNAT FAMILY, PUTATIVE (AFU_ORTHOLOGUE AFUA_3G00765)-RELATED-RELATED"/>
    <property type="match status" value="1"/>
</dbReference>
<dbReference type="EMBL" id="AMZN01000044">
    <property type="protein sequence ID" value="ELR71169.1"/>
    <property type="molecule type" value="Genomic_DNA"/>
</dbReference>
<sequence length="172" mass="20116">MNYLIPENIETERLYLRIPKEDDWDDLHKYYSDPACTQYTNGKPMSDTESWRKLASLVGHWQLRKYGSYALEEKSSGKVMGVAGFEFPKGWPDPEIQWGLARKFWRKGYASEAVRAIKQVGFKFLPNISFISIIHPENINSIALAEKIAASYEKTFLFRDNTWHIYRHSMIS</sequence>
<dbReference type="PANTHER" id="PTHR43792:SF1">
    <property type="entry name" value="N-ACETYLTRANSFERASE DOMAIN-CONTAINING PROTEIN"/>
    <property type="match status" value="1"/>
</dbReference>
<protein>
    <submittedName>
        <fullName evidence="2">Putative acetyltransferase</fullName>
    </submittedName>
</protein>
<evidence type="ECO:0000259" key="1">
    <source>
        <dbReference type="Pfam" id="PF13302"/>
    </source>
</evidence>
<gene>
    <name evidence="2" type="ORF">C900_02973</name>
</gene>
<evidence type="ECO:0000313" key="3">
    <source>
        <dbReference type="Proteomes" id="UP000011135"/>
    </source>
</evidence>
<keyword evidence="2" id="KW-0808">Transferase</keyword>
<keyword evidence="3" id="KW-1185">Reference proteome</keyword>
<dbReference type="Gene3D" id="3.40.630.30">
    <property type="match status" value="1"/>
</dbReference>
<dbReference type="STRING" id="1237149.C900_02973"/>
<comment type="caution">
    <text evidence="2">The sequence shown here is derived from an EMBL/GenBank/DDBJ whole genome shotgun (WGS) entry which is preliminary data.</text>
</comment>
<dbReference type="OrthoDB" id="9788916at2"/>
<dbReference type="Pfam" id="PF13302">
    <property type="entry name" value="Acetyltransf_3"/>
    <property type="match status" value="1"/>
</dbReference>
<feature type="domain" description="N-acetyltransferase" evidence="1">
    <location>
        <begin position="13"/>
        <end position="148"/>
    </location>
</feature>
<dbReference type="AlphaFoldDB" id="L8JUE0"/>
<dbReference type="Proteomes" id="UP000011135">
    <property type="component" value="Unassembled WGS sequence"/>
</dbReference>